<name>A0AAV6KJ17_9ERIC</name>
<dbReference type="PANTHER" id="PTHR35307:SF3">
    <property type="entry name" value="DUF4220 DOMAIN-CONTAINING PROTEIN"/>
    <property type="match status" value="1"/>
</dbReference>
<keyword evidence="3" id="KW-1185">Reference proteome</keyword>
<dbReference type="EMBL" id="JACTNZ010000004">
    <property type="protein sequence ID" value="KAG5552518.1"/>
    <property type="molecule type" value="Genomic_DNA"/>
</dbReference>
<proteinExistence type="predicted"/>
<dbReference type="PANTHER" id="PTHR35307">
    <property type="entry name" value="PROTEIN, PUTATIVE-RELATED"/>
    <property type="match status" value="1"/>
</dbReference>
<feature type="transmembrane region" description="Helical" evidence="1">
    <location>
        <begin position="57"/>
        <end position="78"/>
    </location>
</feature>
<feature type="transmembrane region" description="Helical" evidence="1">
    <location>
        <begin position="26"/>
        <end position="45"/>
    </location>
</feature>
<evidence type="ECO:0000313" key="2">
    <source>
        <dbReference type="EMBL" id="KAG5552518.1"/>
    </source>
</evidence>
<dbReference type="Proteomes" id="UP000823749">
    <property type="component" value="Chromosome 4"/>
</dbReference>
<gene>
    <name evidence="2" type="ORF">RHGRI_010562</name>
</gene>
<feature type="transmembrane region" description="Helical" evidence="1">
    <location>
        <begin position="332"/>
        <end position="351"/>
    </location>
</feature>
<sequence>MDEQDFEYAYKQHYKKWIQAALESPMPWIGMYVATASLVCSVAKAGDVIHGIRRKKLWFPCKYFSLNAASLTVIAVAMKLSVDLTTAMCGTIDTLAKLSSSGFMIIVMGNSPISFASMNNKEIFMNIGWTPTDYTDMYILRIFNIVSMLVLFVTMICSILTIPTTKRDMEKKYNELHETACEGGKLEETGNLTDEKLKEVVEKYWVMAETGSPQFVMARSVTSATSGAICLATTIYFVTLAIAIVLGGLKGFDSTYRWSTVWIFMIQSIGVVVGTIAPICRWLTAINFNCNNMFSNHHKEFKLVETFWIQRLVAWKETPLPSEIRGMKCKRVIGNVKILVLNLCIGVQIWIVVASKLVHLISIIITLPLFSCFYYGKRMKVVLGFESIALEANNSSPELDLYVLRLEGETKLPKSILKNMCHELNQLIQMGKSQQPQNLLELLRKSNNSFKGVVDFDSNQVQYCWTLPVVTLTSIAIALPRIENHMVNRLLRSVSEGLLYTSLVEESFSYEGDDLLNLKCAANVVWAGVELNGKWLDKDLRKHLLKGRTMEGTLQTLVDIAAKATIEFQRNVRGGRKVLAANSMSTISQTILNDYKHSTDPHADGDLFEKLSIMIADILGACLMNLPRVIIRKCYCSAIEERDKSVRRAARLLGEIEAILGILKHHELPSLSGDQAAYIDEWRSYMMQKDPPSLVPSSNNEISASGSGELHINVAM</sequence>
<evidence type="ECO:0000313" key="3">
    <source>
        <dbReference type="Proteomes" id="UP000823749"/>
    </source>
</evidence>
<reference evidence="2" key="1">
    <citation type="submission" date="2020-08" db="EMBL/GenBank/DDBJ databases">
        <title>Plant Genome Project.</title>
        <authorList>
            <person name="Zhang R.-G."/>
        </authorList>
    </citation>
    <scope>NUCLEOTIDE SEQUENCE</scope>
    <source>
        <strain evidence="2">WSP0</strain>
        <tissue evidence="2">Leaf</tissue>
    </source>
</reference>
<keyword evidence="1" id="KW-1133">Transmembrane helix</keyword>
<comment type="caution">
    <text evidence="2">The sequence shown here is derived from an EMBL/GenBank/DDBJ whole genome shotgun (WGS) entry which is preliminary data.</text>
</comment>
<keyword evidence="1" id="KW-0812">Transmembrane</keyword>
<feature type="transmembrane region" description="Helical" evidence="1">
    <location>
        <begin position="138"/>
        <end position="162"/>
    </location>
</feature>
<protein>
    <submittedName>
        <fullName evidence="2">Uncharacterized protein</fullName>
    </submittedName>
</protein>
<feature type="transmembrane region" description="Helical" evidence="1">
    <location>
        <begin position="357"/>
        <end position="376"/>
    </location>
</feature>
<keyword evidence="1" id="KW-0472">Membrane</keyword>
<feature type="transmembrane region" description="Helical" evidence="1">
    <location>
        <begin position="227"/>
        <end position="249"/>
    </location>
</feature>
<organism evidence="2 3">
    <name type="scientific">Rhododendron griersonianum</name>
    <dbReference type="NCBI Taxonomy" id="479676"/>
    <lineage>
        <taxon>Eukaryota</taxon>
        <taxon>Viridiplantae</taxon>
        <taxon>Streptophyta</taxon>
        <taxon>Embryophyta</taxon>
        <taxon>Tracheophyta</taxon>
        <taxon>Spermatophyta</taxon>
        <taxon>Magnoliopsida</taxon>
        <taxon>eudicotyledons</taxon>
        <taxon>Gunneridae</taxon>
        <taxon>Pentapetalae</taxon>
        <taxon>asterids</taxon>
        <taxon>Ericales</taxon>
        <taxon>Ericaceae</taxon>
        <taxon>Ericoideae</taxon>
        <taxon>Rhodoreae</taxon>
        <taxon>Rhododendron</taxon>
    </lineage>
</organism>
<dbReference type="AlphaFoldDB" id="A0AAV6KJ17"/>
<evidence type="ECO:0000256" key="1">
    <source>
        <dbReference type="SAM" id="Phobius"/>
    </source>
</evidence>
<feature type="transmembrane region" description="Helical" evidence="1">
    <location>
        <begin position="261"/>
        <end position="283"/>
    </location>
</feature>
<accession>A0AAV6KJ17</accession>